<keyword evidence="3" id="KW-1185">Reference proteome</keyword>
<dbReference type="EMBL" id="NAJQ01000843">
    <property type="protein sequence ID" value="TKA64389.1"/>
    <property type="molecule type" value="Genomic_DNA"/>
</dbReference>
<evidence type="ECO:0000313" key="3">
    <source>
        <dbReference type="Proteomes" id="UP000309340"/>
    </source>
</evidence>
<reference evidence="2 3" key="1">
    <citation type="submission" date="2017-03" db="EMBL/GenBank/DDBJ databases">
        <title>Genomes of endolithic fungi from Antarctica.</title>
        <authorList>
            <person name="Coleine C."/>
            <person name="Masonjones S."/>
            <person name="Stajich J.E."/>
        </authorList>
    </citation>
    <scope>NUCLEOTIDE SEQUENCE [LARGE SCALE GENOMIC DNA]</scope>
    <source>
        <strain evidence="2 3">CCFEE 5184</strain>
    </source>
</reference>
<dbReference type="STRING" id="329884.A0A4V5NDR2"/>
<dbReference type="OrthoDB" id="4708870at2759"/>
<organism evidence="2 3">
    <name type="scientific">Friedmanniomyces simplex</name>
    <dbReference type="NCBI Taxonomy" id="329884"/>
    <lineage>
        <taxon>Eukaryota</taxon>
        <taxon>Fungi</taxon>
        <taxon>Dikarya</taxon>
        <taxon>Ascomycota</taxon>
        <taxon>Pezizomycotina</taxon>
        <taxon>Dothideomycetes</taxon>
        <taxon>Dothideomycetidae</taxon>
        <taxon>Mycosphaerellales</taxon>
        <taxon>Teratosphaeriaceae</taxon>
        <taxon>Friedmanniomyces</taxon>
    </lineage>
</organism>
<evidence type="ECO:0000256" key="1">
    <source>
        <dbReference type="SAM" id="MobiDB-lite"/>
    </source>
</evidence>
<accession>A0A4V5NDR2</accession>
<protein>
    <submittedName>
        <fullName evidence="2">Uncharacterized protein</fullName>
    </submittedName>
</protein>
<proteinExistence type="predicted"/>
<comment type="caution">
    <text evidence="2">The sequence shown here is derived from an EMBL/GenBank/DDBJ whole genome shotgun (WGS) entry which is preliminary data.</text>
</comment>
<sequence length="425" mass="47671">MGGSAFAVASAPGEPTLNTPRLTQEDYMRLKATLNSSLHSFFGPDIKLDTLSEAPEKEDHGDIDFLIAHNDPVNWLALATSVAATGLICHHPGMCSLAVPKSGPPSTRPPVLYTSIKAQQLKSLPTTTPTTEEYAQIDIQTVPTALYSWRTFYSSYGDIPSLLGHVLRPLSLKISENGLYLRLRELEQTKSMPYLGIADHDGLLFLSCEPERVMEFLGLSAERYGRGFATLEGLYAWLGQCRGLCGGMVGARRRENASQRAKGKRTVFVRFLEEAAEEGERDVSLINQRQEVLAEALTFFNKQADYDVMHQALVRAISNASAAHLLRPMIALHSGREEKQLTEILRAFRRFVGVRVSESADGRLEMYVLDTPHTDVESELWQLVRVVDASGERELRDWGLVSEFVRERWEEIRKLERKRVERAKP</sequence>
<name>A0A4V5NDR2_9PEZI</name>
<gene>
    <name evidence="2" type="ORF">B0A55_10371</name>
</gene>
<feature type="region of interest" description="Disordered" evidence="1">
    <location>
        <begin position="1"/>
        <end position="21"/>
    </location>
</feature>
<dbReference type="AlphaFoldDB" id="A0A4V5NDR2"/>
<dbReference type="Proteomes" id="UP000309340">
    <property type="component" value="Unassembled WGS sequence"/>
</dbReference>
<evidence type="ECO:0000313" key="2">
    <source>
        <dbReference type="EMBL" id="TKA64389.1"/>
    </source>
</evidence>